<dbReference type="Proteomes" id="UP001516400">
    <property type="component" value="Unassembled WGS sequence"/>
</dbReference>
<comment type="caution">
    <text evidence="3">The sequence shown here is derived from an EMBL/GenBank/DDBJ whole genome shotgun (WGS) entry which is preliminary data.</text>
</comment>
<feature type="compositionally biased region" description="Polar residues" evidence="1">
    <location>
        <begin position="165"/>
        <end position="181"/>
    </location>
</feature>
<evidence type="ECO:0000313" key="4">
    <source>
        <dbReference type="Proteomes" id="UP001516400"/>
    </source>
</evidence>
<gene>
    <name evidence="3" type="ORF">HHI36_016091</name>
</gene>
<protein>
    <submittedName>
        <fullName evidence="3">Uncharacterized protein</fullName>
    </submittedName>
</protein>
<accession>A0ABD2N7L2</accession>
<feature type="chain" id="PRO_5044864945" evidence="2">
    <location>
        <begin position="27"/>
        <end position="220"/>
    </location>
</feature>
<name>A0ABD2N7L2_9CUCU</name>
<proteinExistence type="predicted"/>
<sequence>MVWVQILDKRLLFILVISVVIISTQEYPPSGVPAASKPDENAIKSLGIDLITQFLTGDFVKRKIQLFFDLIDLKSRLVYALSSFCTKENLIALKRLIDWICRFANFLNQFLPDITENDNPQTALFGLIVNLFNGFATTNPVTQTFPVSYGPPVLYTVPLETEGNKYSSKPLTSNENNSPNIERSPDPKTKHETVGVSEIRIGDSSEDDMKVMKMIADIRR</sequence>
<dbReference type="AlphaFoldDB" id="A0ABD2N7L2"/>
<feature type="region of interest" description="Disordered" evidence="1">
    <location>
        <begin position="165"/>
        <end position="202"/>
    </location>
</feature>
<feature type="signal peptide" evidence="2">
    <location>
        <begin position="1"/>
        <end position="26"/>
    </location>
</feature>
<evidence type="ECO:0000313" key="3">
    <source>
        <dbReference type="EMBL" id="KAL3274716.1"/>
    </source>
</evidence>
<keyword evidence="2" id="KW-0732">Signal</keyword>
<feature type="compositionally biased region" description="Basic and acidic residues" evidence="1">
    <location>
        <begin position="183"/>
        <end position="193"/>
    </location>
</feature>
<organism evidence="3 4">
    <name type="scientific">Cryptolaemus montrouzieri</name>
    <dbReference type="NCBI Taxonomy" id="559131"/>
    <lineage>
        <taxon>Eukaryota</taxon>
        <taxon>Metazoa</taxon>
        <taxon>Ecdysozoa</taxon>
        <taxon>Arthropoda</taxon>
        <taxon>Hexapoda</taxon>
        <taxon>Insecta</taxon>
        <taxon>Pterygota</taxon>
        <taxon>Neoptera</taxon>
        <taxon>Endopterygota</taxon>
        <taxon>Coleoptera</taxon>
        <taxon>Polyphaga</taxon>
        <taxon>Cucujiformia</taxon>
        <taxon>Coccinelloidea</taxon>
        <taxon>Coccinellidae</taxon>
        <taxon>Scymninae</taxon>
        <taxon>Scymnini</taxon>
        <taxon>Cryptolaemus</taxon>
    </lineage>
</organism>
<dbReference type="EMBL" id="JABFTP020000062">
    <property type="protein sequence ID" value="KAL3274716.1"/>
    <property type="molecule type" value="Genomic_DNA"/>
</dbReference>
<evidence type="ECO:0000256" key="2">
    <source>
        <dbReference type="SAM" id="SignalP"/>
    </source>
</evidence>
<keyword evidence="4" id="KW-1185">Reference proteome</keyword>
<evidence type="ECO:0000256" key="1">
    <source>
        <dbReference type="SAM" id="MobiDB-lite"/>
    </source>
</evidence>
<reference evidence="3 4" key="1">
    <citation type="journal article" date="2021" name="BMC Biol.">
        <title>Horizontally acquired antibacterial genes associated with adaptive radiation of ladybird beetles.</title>
        <authorList>
            <person name="Li H.S."/>
            <person name="Tang X.F."/>
            <person name="Huang Y.H."/>
            <person name="Xu Z.Y."/>
            <person name="Chen M.L."/>
            <person name="Du X.Y."/>
            <person name="Qiu B.Y."/>
            <person name="Chen P.T."/>
            <person name="Zhang W."/>
            <person name="Slipinski A."/>
            <person name="Escalona H.E."/>
            <person name="Waterhouse R.M."/>
            <person name="Zwick A."/>
            <person name="Pang H."/>
        </authorList>
    </citation>
    <scope>NUCLEOTIDE SEQUENCE [LARGE SCALE GENOMIC DNA]</scope>
    <source>
        <strain evidence="3">SYSU2018</strain>
    </source>
</reference>